<organism evidence="1 2">
    <name type="scientific">Cardiocondyla obscurior</name>
    <dbReference type="NCBI Taxonomy" id="286306"/>
    <lineage>
        <taxon>Eukaryota</taxon>
        <taxon>Metazoa</taxon>
        <taxon>Ecdysozoa</taxon>
        <taxon>Arthropoda</taxon>
        <taxon>Hexapoda</taxon>
        <taxon>Insecta</taxon>
        <taxon>Pterygota</taxon>
        <taxon>Neoptera</taxon>
        <taxon>Endopterygota</taxon>
        <taxon>Hymenoptera</taxon>
        <taxon>Apocrita</taxon>
        <taxon>Aculeata</taxon>
        <taxon>Formicoidea</taxon>
        <taxon>Formicidae</taxon>
        <taxon>Myrmicinae</taxon>
        <taxon>Cardiocondyla</taxon>
    </lineage>
</organism>
<reference evidence="1 2" key="1">
    <citation type="submission" date="2023-03" db="EMBL/GenBank/DDBJ databases">
        <title>High recombination rates correlate with genetic variation in Cardiocondyla obscurior ants.</title>
        <authorList>
            <person name="Errbii M."/>
        </authorList>
    </citation>
    <scope>NUCLEOTIDE SEQUENCE [LARGE SCALE GENOMIC DNA]</scope>
    <source>
        <strain evidence="1">Alpha-2009</strain>
        <tissue evidence="1">Whole body</tissue>
    </source>
</reference>
<evidence type="ECO:0000313" key="1">
    <source>
        <dbReference type="EMBL" id="KAL0131511.1"/>
    </source>
</evidence>
<sequence>MEFNFRECRRKKKVTVLFIRSQHWLTSEGNWIIARWRRCRKASSQARRLRNNRPVWEPICGDDTIPCGNRKLCKAKKEISERCKAKVGMMEMTNCRLYRRIVADCNGERLNSELSVVRSLIIARRCLLAVSFVC</sequence>
<gene>
    <name evidence="1" type="ORF">PUN28_002800</name>
</gene>
<evidence type="ECO:0000313" key="2">
    <source>
        <dbReference type="Proteomes" id="UP001430953"/>
    </source>
</evidence>
<dbReference type="AlphaFoldDB" id="A0AAW2GWC1"/>
<name>A0AAW2GWC1_9HYME</name>
<dbReference type="Proteomes" id="UP001430953">
    <property type="component" value="Unassembled WGS sequence"/>
</dbReference>
<dbReference type="EMBL" id="JADYXP020000002">
    <property type="protein sequence ID" value="KAL0131511.1"/>
    <property type="molecule type" value="Genomic_DNA"/>
</dbReference>
<keyword evidence="2" id="KW-1185">Reference proteome</keyword>
<protein>
    <submittedName>
        <fullName evidence="1">Uncharacterized protein</fullName>
    </submittedName>
</protein>
<comment type="caution">
    <text evidence="1">The sequence shown here is derived from an EMBL/GenBank/DDBJ whole genome shotgun (WGS) entry which is preliminary data.</text>
</comment>
<proteinExistence type="predicted"/>
<accession>A0AAW2GWC1</accession>